<sequence length="403" mass="41375">MSTKTVQGTPSWLRATNDRTALSLLLTHGPLTRNRIGELSGLSKPTASQMVLRLEEAGLIHAVGEVSAGRGPNAASYGVRVDRVLGVAIDISASVIAATLVDASGTVHPIVETSVQRPAKERTALSDVRTAIDAVCAANGADPAAVHFVCIGVQAAIDPRTDELSFTDTLPGWPRTGVRKLLEDSLGIAVTIENDVNLAALAERRGGAVAQAGGFALLWMGAGLGLAVDLGGTLHRGAGGGAGEIGYLPVPKAAAQFDPNADDLQDLIGGPAVVRLARECGLRGRGYSALIEQVGAGTHSGAGSGLEADAVITALAPRIALGVIPVLAVLDPEVVVLGGPTGIAGGAQLAERVQAHLRRTSRWAPVVVASTVATYPVLTGARELLVAEVRERLLRDVERIETP</sequence>
<dbReference type="RefSeq" id="WP_345069228.1">
    <property type="nucleotide sequence ID" value="NZ_BAABCN010000015.1"/>
</dbReference>
<name>A0ABP7L163_9MICO</name>
<dbReference type="Gene3D" id="1.10.10.10">
    <property type="entry name" value="Winged helix-like DNA-binding domain superfamily/Winged helix DNA-binding domain"/>
    <property type="match status" value="1"/>
</dbReference>
<accession>A0ABP7L163</accession>
<dbReference type="Pfam" id="PF13412">
    <property type="entry name" value="HTH_24"/>
    <property type="match status" value="1"/>
</dbReference>
<keyword evidence="3" id="KW-1185">Reference proteome</keyword>
<dbReference type="InterPro" id="IPR036388">
    <property type="entry name" value="WH-like_DNA-bd_sf"/>
</dbReference>
<dbReference type="Proteomes" id="UP001501803">
    <property type="component" value="Unassembled WGS sequence"/>
</dbReference>
<proteinExistence type="inferred from homology"/>
<dbReference type="InterPro" id="IPR000600">
    <property type="entry name" value="ROK"/>
</dbReference>
<dbReference type="PANTHER" id="PTHR18964:SF149">
    <property type="entry name" value="BIFUNCTIONAL UDP-N-ACETYLGLUCOSAMINE 2-EPIMERASE_N-ACETYLMANNOSAMINE KINASE"/>
    <property type="match status" value="1"/>
</dbReference>
<organism evidence="2 3">
    <name type="scientific">Leifsonia kafniensis</name>
    <dbReference type="NCBI Taxonomy" id="475957"/>
    <lineage>
        <taxon>Bacteria</taxon>
        <taxon>Bacillati</taxon>
        <taxon>Actinomycetota</taxon>
        <taxon>Actinomycetes</taxon>
        <taxon>Micrococcales</taxon>
        <taxon>Microbacteriaceae</taxon>
        <taxon>Leifsonia</taxon>
    </lineage>
</organism>
<evidence type="ECO:0000313" key="2">
    <source>
        <dbReference type="EMBL" id="GAA3890824.1"/>
    </source>
</evidence>
<dbReference type="PANTHER" id="PTHR18964">
    <property type="entry name" value="ROK (REPRESSOR, ORF, KINASE) FAMILY"/>
    <property type="match status" value="1"/>
</dbReference>
<dbReference type="Pfam" id="PF00480">
    <property type="entry name" value="ROK"/>
    <property type="match status" value="1"/>
</dbReference>
<reference evidence="3" key="1">
    <citation type="journal article" date="2019" name="Int. J. Syst. Evol. Microbiol.">
        <title>The Global Catalogue of Microorganisms (GCM) 10K type strain sequencing project: providing services to taxonomists for standard genome sequencing and annotation.</title>
        <authorList>
            <consortium name="The Broad Institute Genomics Platform"/>
            <consortium name="The Broad Institute Genome Sequencing Center for Infectious Disease"/>
            <person name="Wu L."/>
            <person name="Ma J."/>
        </authorList>
    </citation>
    <scope>NUCLEOTIDE SEQUENCE [LARGE SCALE GENOMIC DNA]</scope>
    <source>
        <strain evidence="3">JCM 17021</strain>
    </source>
</reference>
<dbReference type="EMBL" id="BAABCN010000015">
    <property type="protein sequence ID" value="GAA3890824.1"/>
    <property type="molecule type" value="Genomic_DNA"/>
</dbReference>
<dbReference type="SUPFAM" id="SSF46785">
    <property type="entry name" value="Winged helix' DNA-binding domain"/>
    <property type="match status" value="1"/>
</dbReference>
<comment type="similarity">
    <text evidence="1">Belongs to the ROK (NagC/XylR) family.</text>
</comment>
<protein>
    <submittedName>
        <fullName evidence="2">ROK family transcriptional regulator</fullName>
    </submittedName>
</protein>
<dbReference type="Gene3D" id="3.30.420.40">
    <property type="match status" value="2"/>
</dbReference>
<dbReference type="InterPro" id="IPR036390">
    <property type="entry name" value="WH_DNA-bd_sf"/>
</dbReference>
<evidence type="ECO:0000313" key="3">
    <source>
        <dbReference type="Proteomes" id="UP001501803"/>
    </source>
</evidence>
<dbReference type="InterPro" id="IPR043129">
    <property type="entry name" value="ATPase_NBD"/>
</dbReference>
<comment type="caution">
    <text evidence="2">The sequence shown here is derived from an EMBL/GenBank/DDBJ whole genome shotgun (WGS) entry which is preliminary data.</text>
</comment>
<gene>
    <name evidence="2" type="ORF">GCM10022381_35910</name>
</gene>
<dbReference type="SUPFAM" id="SSF53067">
    <property type="entry name" value="Actin-like ATPase domain"/>
    <property type="match status" value="1"/>
</dbReference>
<evidence type="ECO:0000256" key="1">
    <source>
        <dbReference type="ARBA" id="ARBA00006479"/>
    </source>
</evidence>